<dbReference type="GO" id="GO:0019441">
    <property type="term" value="P:L-tryptophan catabolic process to kynurenine"/>
    <property type="evidence" value="ECO:0007669"/>
    <property type="project" value="InterPro"/>
</dbReference>
<proteinExistence type="predicted"/>
<organism evidence="12 13">
    <name type="scientific">Patulibacter medicamentivorans</name>
    <dbReference type="NCBI Taxonomy" id="1097667"/>
    <lineage>
        <taxon>Bacteria</taxon>
        <taxon>Bacillati</taxon>
        <taxon>Actinomycetota</taxon>
        <taxon>Thermoleophilia</taxon>
        <taxon>Solirubrobacterales</taxon>
        <taxon>Patulibacteraceae</taxon>
        <taxon>Patulibacter</taxon>
    </lineage>
</organism>
<comment type="function">
    <text evidence="2">Catalyzes the hydrolysis of N-formyl-L-kynurenine to L-kynurenine, the second step in the kynurenine pathway of tryptophan degradation.</text>
</comment>
<comment type="cofactor">
    <cofactor evidence="1">
        <name>Zn(2+)</name>
        <dbReference type="ChEBI" id="CHEBI:29105"/>
    </cofactor>
</comment>
<keyword evidence="6" id="KW-0479">Metal-binding</keyword>
<protein>
    <recommendedName>
        <fullName evidence="5">Kynurenine formamidase</fullName>
        <ecNumber evidence="4">3.5.1.9</ecNumber>
    </recommendedName>
</protein>
<reference evidence="12 13" key="1">
    <citation type="journal article" date="2013" name="Biodegradation">
        <title>Quantitative proteomic analysis of ibuprofen-degrading Patulibacter sp. strain I11.</title>
        <authorList>
            <person name="Almeida B."/>
            <person name="Kjeldal H."/>
            <person name="Lolas I."/>
            <person name="Knudsen A.D."/>
            <person name="Carvalho G."/>
            <person name="Nielsen K.L."/>
            <person name="Barreto Crespo M.T."/>
            <person name="Stensballe A."/>
            <person name="Nielsen J.L."/>
        </authorList>
    </citation>
    <scope>NUCLEOTIDE SEQUENCE [LARGE SCALE GENOMIC DNA]</scope>
    <source>
        <strain evidence="12 13">I11</strain>
    </source>
</reference>
<evidence type="ECO:0000256" key="6">
    <source>
        <dbReference type="ARBA" id="ARBA00022723"/>
    </source>
</evidence>
<keyword evidence="13" id="KW-1185">Reference proteome</keyword>
<evidence type="ECO:0000313" key="13">
    <source>
        <dbReference type="Proteomes" id="UP000005143"/>
    </source>
</evidence>
<dbReference type="GO" id="GO:0004061">
    <property type="term" value="F:arylformamidase activity"/>
    <property type="evidence" value="ECO:0007669"/>
    <property type="project" value="UniProtKB-EC"/>
</dbReference>
<dbReference type="AlphaFoldDB" id="H0E325"/>
<dbReference type="PANTHER" id="PTHR31118:SF32">
    <property type="entry name" value="KYNURENINE FORMAMIDASE"/>
    <property type="match status" value="1"/>
</dbReference>
<dbReference type="FunFam" id="3.50.30.50:FF:000001">
    <property type="entry name" value="Kynurenine formamidase"/>
    <property type="match status" value="1"/>
</dbReference>
<evidence type="ECO:0000256" key="1">
    <source>
        <dbReference type="ARBA" id="ARBA00001947"/>
    </source>
</evidence>
<dbReference type="PANTHER" id="PTHR31118">
    <property type="entry name" value="CYCLASE-LIKE PROTEIN 2"/>
    <property type="match status" value="1"/>
</dbReference>
<keyword evidence="8" id="KW-0862">Zinc</keyword>
<comment type="catalytic activity">
    <reaction evidence="10">
        <text>N-formyl-L-kynurenine + H2O = L-kynurenine + formate + H(+)</text>
        <dbReference type="Rhea" id="RHEA:13009"/>
        <dbReference type="ChEBI" id="CHEBI:15377"/>
        <dbReference type="ChEBI" id="CHEBI:15378"/>
        <dbReference type="ChEBI" id="CHEBI:15740"/>
        <dbReference type="ChEBI" id="CHEBI:57959"/>
        <dbReference type="ChEBI" id="CHEBI:58629"/>
        <dbReference type="EC" id="3.5.1.9"/>
    </reaction>
</comment>
<comment type="caution">
    <text evidence="12">The sequence shown here is derived from an EMBL/GenBank/DDBJ whole genome shotgun (WGS) entry which is preliminary data.</text>
</comment>
<evidence type="ECO:0000256" key="11">
    <source>
        <dbReference type="ARBA" id="ARBA00060547"/>
    </source>
</evidence>
<evidence type="ECO:0000256" key="5">
    <source>
        <dbReference type="ARBA" id="ARBA00014889"/>
    </source>
</evidence>
<evidence type="ECO:0000256" key="7">
    <source>
        <dbReference type="ARBA" id="ARBA00022801"/>
    </source>
</evidence>
<evidence type="ECO:0000256" key="4">
    <source>
        <dbReference type="ARBA" id="ARBA00012930"/>
    </source>
</evidence>
<dbReference type="Pfam" id="PF04199">
    <property type="entry name" value="Cyclase"/>
    <property type="match status" value="2"/>
</dbReference>
<dbReference type="InterPro" id="IPR007325">
    <property type="entry name" value="KFase/CYL"/>
</dbReference>
<evidence type="ECO:0000256" key="10">
    <source>
        <dbReference type="ARBA" id="ARBA00048496"/>
    </source>
</evidence>
<dbReference type="Proteomes" id="UP000005143">
    <property type="component" value="Unassembled WGS sequence"/>
</dbReference>
<evidence type="ECO:0000256" key="8">
    <source>
        <dbReference type="ARBA" id="ARBA00022833"/>
    </source>
</evidence>
<dbReference type="EC" id="3.5.1.9" evidence="4"/>
<dbReference type="InterPro" id="IPR037175">
    <property type="entry name" value="KFase_sf"/>
</dbReference>
<dbReference type="GO" id="GO:0046872">
    <property type="term" value="F:metal ion binding"/>
    <property type="evidence" value="ECO:0007669"/>
    <property type="project" value="UniProtKB-KW"/>
</dbReference>
<keyword evidence="7 12" id="KW-0378">Hydrolase</keyword>
<keyword evidence="9" id="KW-0823">Tryptophan catabolism</keyword>
<sequence length="427" mass="45207">MTAIDISMSVFPGMLHPGRQPESRYMERIADGDPGNVTRWYMGAHTGTHVEAPLHTAAGGASIGALGLDLLVGEARVLDLTAVESEITAADLLAAGLGDEPRVLLRTSNSDGPLRGTEIPEHWVGLAPEAAQLLVDRGVRLVGIDFFTIEAPGRDKTFDAHYVLSAAGITTIEQVDLAGVAAGRYELLCLPVPIIDAEAAPARVVLRPLPSGDLAPAQDVSVPVHDGMLHWGRRPVREVVESLDRGDRCNVTRWDIGSHTGLHVDAGLHFDDGGAPIDELGLDVLIGEARVLDLTAVETEVTAADLLAAGLGDEPRVLLKTRNSATALQETEKPDFWVGLAPDGAQLLVDRGVRLVGIDFLTIDSPTRDTTWDTHLILCPAAVAIVECVDLREVDAGVYELVCLPVKLRGSEAAPGGAFLRPLASAA</sequence>
<accession>H0E325</accession>
<evidence type="ECO:0000256" key="3">
    <source>
        <dbReference type="ARBA" id="ARBA00011738"/>
    </source>
</evidence>
<dbReference type="EMBL" id="AGUD01000056">
    <property type="protein sequence ID" value="EHN11934.1"/>
    <property type="molecule type" value="Genomic_DNA"/>
</dbReference>
<dbReference type="RefSeq" id="WP_007572017.1">
    <property type="nucleotide sequence ID" value="NZ_AGUD01000056.1"/>
</dbReference>
<name>H0E325_9ACTN</name>
<comment type="subunit">
    <text evidence="3">Homodimer.</text>
</comment>
<evidence type="ECO:0000256" key="2">
    <source>
        <dbReference type="ARBA" id="ARBA00002204"/>
    </source>
</evidence>
<dbReference type="Gene3D" id="3.50.30.50">
    <property type="entry name" value="Putative cyclase"/>
    <property type="match status" value="2"/>
</dbReference>
<gene>
    <name evidence="12" type="ORF">PAI11_11920</name>
</gene>
<comment type="pathway">
    <text evidence="11">Amino-acid degradation; L-tryptophan degradation via kynurenine pathway; L-kynurenine from L-tryptophan: step 2/2.</text>
</comment>
<evidence type="ECO:0000313" key="12">
    <source>
        <dbReference type="EMBL" id="EHN11934.1"/>
    </source>
</evidence>
<dbReference type="SUPFAM" id="SSF102198">
    <property type="entry name" value="Putative cyclase"/>
    <property type="match status" value="2"/>
</dbReference>
<evidence type="ECO:0000256" key="9">
    <source>
        <dbReference type="ARBA" id="ARBA00023079"/>
    </source>
</evidence>